<evidence type="ECO:0000256" key="4">
    <source>
        <dbReference type="ARBA" id="ARBA00022989"/>
    </source>
</evidence>
<feature type="transmembrane region" description="Helical" evidence="6">
    <location>
        <begin position="91"/>
        <end position="108"/>
    </location>
</feature>
<dbReference type="EMBL" id="KE148162">
    <property type="protein sequence ID" value="EPE04129.1"/>
    <property type="molecule type" value="Genomic_DNA"/>
</dbReference>
<dbReference type="GO" id="GO:0022857">
    <property type="term" value="F:transmembrane transporter activity"/>
    <property type="evidence" value="ECO:0007669"/>
    <property type="project" value="InterPro"/>
</dbReference>
<dbReference type="PANTHER" id="PTHR23504:SF15">
    <property type="entry name" value="MAJOR FACILITATOR SUPERFAMILY (MFS) PROFILE DOMAIN-CONTAINING PROTEIN"/>
    <property type="match status" value="1"/>
</dbReference>
<keyword evidence="3 6" id="KW-0812">Transmembrane</keyword>
<reference evidence="8 9" key="1">
    <citation type="journal article" date="2013" name="BMC Genomics">
        <title>The genome and transcriptome of the pine saprophyte Ophiostoma piceae, and a comparison with the bark beetle-associated pine pathogen Grosmannia clavigera.</title>
        <authorList>
            <person name="Haridas S."/>
            <person name="Wang Y."/>
            <person name="Lim L."/>
            <person name="Massoumi Alamouti S."/>
            <person name="Jackman S."/>
            <person name="Docking R."/>
            <person name="Robertson G."/>
            <person name="Birol I."/>
            <person name="Bohlmann J."/>
            <person name="Breuil C."/>
        </authorList>
    </citation>
    <scope>NUCLEOTIDE SEQUENCE [LARGE SCALE GENOMIC DNA]</scope>
    <source>
        <strain evidence="8 9">UAMH 11346</strain>
    </source>
</reference>
<feature type="transmembrane region" description="Helical" evidence="6">
    <location>
        <begin position="21"/>
        <end position="41"/>
    </location>
</feature>
<evidence type="ECO:0000256" key="1">
    <source>
        <dbReference type="ARBA" id="ARBA00004141"/>
    </source>
</evidence>
<protein>
    <submittedName>
        <fullName evidence="8">Mfs transporter</fullName>
    </submittedName>
</protein>
<dbReference type="PROSITE" id="PS50850">
    <property type="entry name" value="MFS"/>
    <property type="match status" value="1"/>
</dbReference>
<keyword evidence="2" id="KW-0813">Transport</keyword>
<dbReference type="InterPro" id="IPR036259">
    <property type="entry name" value="MFS_trans_sf"/>
</dbReference>
<dbReference type="OMA" id="PCICISG"/>
<feature type="transmembrane region" description="Helical" evidence="6">
    <location>
        <begin position="61"/>
        <end position="79"/>
    </location>
</feature>
<dbReference type="InterPro" id="IPR020846">
    <property type="entry name" value="MFS_dom"/>
</dbReference>
<keyword evidence="4 6" id="KW-1133">Transmembrane helix</keyword>
<evidence type="ECO:0000313" key="9">
    <source>
        <dbReference type="Proteomes" id="UP000016923"/>
    </source>
</evidence>
<organism evidence="8 9">
    <name type="scientific">Ophiostoma piceae (strain UAMH 11346)</name>
    <name type="common">Sap stain fungus</name>
    <dbReference type="NCBI Taxonomy" id="1262450"/>
    <lineage>
        <taxon>Eukaryota</taxon>
        <taxon>Fungi</taxon>
        <taxon>Dikarya</taxon>
        <taxon>Ascomycota</taxon>
        <taxon>Pezizomycotina</taxon>
        <taxon>Sordariomycetes</taxon>
        <taxon>Sordariomycetidae</taxon>
        <taxon>Ophiostomatales</taxon>
        <taxon>Ophiostomataceae</taxon>
        <taxon>Ophiostoma</taxon>
    </lineage>
</organism>
<dbReference type="Gene3D" id="1.20.1250.20">
    <property type="entry name" value="MFS general substrate transporter like domains"/>
    <property type="match status" value="1"/>
</dbReference>
<proteinExistence type="predicted"/>
<feature type="transmembrane region" description="Helical" evidence="6">
    <location>
        <begin position="114"/>
        <end position="136"/>
    </location>
</feature>
<dbReference type="AlphaFoldDB" id="S3BS49"/>
<keyword evidence="5 6" id="KW-0472">Membrane</keyword>
<dbReference type="SUPFAM" id="SSF103473">
    <property type="entry name" value="MFS general substrate transporter"/>
    <property type="match status" value="1"/>
</dbReference>
<dbReference type="Pfam" id="PF07690">
    <property type="entry name" value="MFS_1"/>
    <property type="match status" value="1"/>
</dbReference>
<dbReference type="PRINTS" id="PR01035">
    <property type="entry name" value="TCRTETA"/>
</dbReference>
<dbReference type="PANTHER" id="PTHR23504">
    <property type="entry name" value="MAJOR FACILITATOR SUPERFAMILY DOMAIN-CONTAINING PROTEIN 10"/>
    <property type="match status" value="1"/>
</dbReference>
<evidence type="ECO:0000256" key="6">
    <source>
        <dbReference type="SAM" id="Phobius"/>
    </source>
</evidence>
<dbReference type="Proteomes" id="UP000016923">
    <property type="component" value="Unassembled WGS sequence"/>
</dbReference>
<evidence type="ECO:0000259" key="7">
    <source>
        <dbReference type="PROSITE" id="PS50850"/>
    </source>
</evidence>
<dbReference type="InterPro" id="IPR001958">
    <property type="entry name" value="Tet-R_TetA/multi-R_MdtG-like"/>
</dbReference>
<sequence>MERTSHTSAPGSSFPRRQLQVLLACRLVEPLAINSVIPYLFQMVRHVSSPDLSDGEATRLVTLIFSAYAMAQFSTNILWGRLSDRIGRRPVLLFGLAGVFVSTVALAFSSSVPLIFVSRIAAGLLCGNIVITRTMIGDMVHGRENKSRAFAWNQTVYQIGTVVGPFIGGFFVQPFSREIKASHSPRRNIATSYDKRAGLRHLAVYHALQVF</sequence>
<feature type="domain" description="Major facilitator superfamily (MFS) profile" evidence="7">
    <location>
        <begin position="18"/>
        <end position="211"/>
    </location>
</feature>
<dbReference type="GO" id="GO:0016020">
    <property type="term" value="C:membrane"/>
    <property type="evidence" value="ECO:0007669"/>
    <property type="project" value="UniProtKB-SubCell"/>
</dbReference>
<dbReference type="VEuPathDB" id="FungiDB:F503_04644"/>
<evidence type="ECO:0000313" key="8">
    <source>
        <dbReference type="EMBL" id="EPE04129.1"/>
    </source>
</evidence>
<evidence type="ECO:0000256" key="5">
    <source>
        <dbReference type="ARBA" id="ARBA00023136"/>
    </source>
</evidence>
<accession>S3BS49</accession>
<name>S3BS49_OPHP1</name>
<comment type="subcellular location">
    <subcellularLocation>
        <location evidence="1">Membrane</location>
        <topology evidence="1">Multi-pass membrane protein</topology>
    </subcellularLocation>
</comment>
<evidence type="ECO:0000256" key="2">
    <source>
        <dbReference type="ARBA" id="ARBA00022448"/>
    </source>
</evidence>
<dbReference type="eggNOG" id="KOG2615">
    <property type="taxonomic scope" value="Eukaryota"/>
</dbReference>
<gene>
    <name evidence="8" type="ORF">F503_04644</name>
</gene>
<dbReference type="HOGENOM" id="CLU_1305189_0_0_1"/>
<keyword evidence="9" id="KW-1185">Reference proteome</keyword>
<dbReference type="InterPro" id="IPR011701">
    <property type="entry name" value="MFS"/>
</dbReference>
<dbReference type="OrthoDB" id="10262656at2759"/>
<evidence type="ECO:0000256" key="3">
    <source>
        <dbReference type="ARBA" id="ARBA00022692"/>
    </source>
</evidence>